<reference evidence="2" key="1">
    <citation type="submission" date="2021-02" db="EMBL/GenBank/DDBJ databases">
        <authorList>
            <person name="Nowell W R."/>
        </authorList>
    </citation>
    <scope>NUCLEOTIDE SEQUENCE</scope>
</reference>
<evidence type="ECO:0000256" key="1">
    <source>
        <dbReference type="SAM" id="MobiDB-lite"/>
    </source>
</evidence>
<feature type="non-terminal residue" evidence="2">
    <location>
        <position position="80"/>
    </location>
</feature>
<dbReference type="EMBL" id="CAJOBR010074467">
    <property type="protein sequence ID" value="CAF5108724.1"/>
    <property type="molecule type" value="Genomic_DNA"/>
</dbReference>
<dbReference type="AlphaFoldDB" id="A0A822ES97"/>
<organism evidence="2 3">
    <name type="scientific">Rotaria socialis</name>
    <dbReference type="NCBI Taxonomy" id="392032"/>
    <lineage>
        <taxon>Eukaryota</taxon>
        <taxon>Metazoa</taxon>
        <taxon>Spiralia</taxon>
        <taxon>Gnathifera</taxon>
        <taxon>Rotifera</taxon>
        <taxon>Eurotatoria</taxon>
        <taxon>Bdelloidea</taxon>
        <taxon>Philodinida</taxon>
        <taxon>Philodinidae</taxon>
        <taxon>Rotaria</taxon>
    </lineage>
</organism>
<comment type="caution">
    <text evidence="2">The sequence shown here is derived from an EMBL/GenBank/DDBJ whole genome shotgun (WGS) entry which is preliminary data.</text>
</comment>
<feature type="region of interest" description="Disordered" evidence="1">
    <location>
        <begin position="59"/>
        <end position="80"/>
    </location>
</feature>
<evidence type="ECO:0000313" key="2">
    <source>
        <dbReference type="EMBL" id="CAF5108724.1"/>
    </source>
</evidence>
<dbReference type="Proteomes" id="UP000663848">
    <property type="component" value="Unassembled WGS sequence"/>
</dbReference>
<protein>
    <submittedName>
        <fullName evidence="2">Uncharacterized protein</fullName>
    </submittedName>
</protein>
<feature type="non-terminal residue" evidence="2">
    <location>
        <position position="1"/>
    </location>
</feature>
<gene>
    <name evidence="2" type="ORF">QYT958_LOCUS45282</name>
</gene>
<feature type="compositionally biased region" description="Basic and acidic residues" evidence="1">
    <location>
        <begin position="60"/>
        <end position="70"/>
    </location>
</feature>
<accession>A0A822ES97</accession>
<proteinExistence type="predicted"/>
<name>A0A822ES97_9BILA</name>
<sequence length="80" mass="9336">EHLYHLTEIPIPYFRIQQEQTIPTFSPVPVPTPVPTSLTLSMYHQEDFADFTAFTSFEPIDERNDERNDDSLPIDLNENN</sequence>
<evidence type="ECO:0000313" key="3">
    <source>
        <dbReference type="Proteomes" id="UP000663848"/>
    </source>
</evidence>